<dbReference type="RefSeq" id="WP_113961314.1">
    <property type="nucleotide sequence ID" value="NZ_QNRR01000012.1"/>
</dbReference>
<evidence type="ECO:0000256" key="3">
    <source>
        <dbReference type="ARBA" id="ARBA00022679"/>
    </source>
</evidence>
<dbReference type="Pfam" id="PF03734">
    <property type="entry name" value="YkuD"/>
    <property type="match status" value="1"/>
</dbReference>
<protein>
    <submittedName>
        <fullName evidence="10">L,D-transpeptidase-like protein</fullName>
    </submittedName>
</protein>
<comment type="pathway">
    <text evidence="1 7">Cell wall biogenesis; peptidoglycan biosynthesis.</text>
</comment>
<feature type="active site" description="Proton donor/acceptor" evidence="7">
    <location>
        <position position="128"/>
    </location>
</feature>
<keyword evidence="6 7" id="KW-0961">Cell wall biogenesis/degradation</keyword>
<dbReference type="PANTHER" id="PTHR30582">
    <property type="entry name" value="L,D-TRANSPEPTIDASE"/>
    <property type="match status" value="1"/>
</dbReference>
<evidence type="ECO:0000256" key="5">
    <source>
        <dbReference type="ARBA" id="ARBA00022984"/>
    </source>
</evidence>
<reference evidence="10 11" key="1">
    <citation type="submission" date="2018-06" db="EMBL/GenBank/DDBJ databases">
        <title>Genomic Encyclopedia of Type Strains, Phase IV (KMG-IV): sequencing the most valuable type-strain genomes for metagenomic binning, comparative biology and taxonomic classification.</title>
        <authorList>
            <person name="Goeker M."/>
        </authorList>
    </citation>
    <scope>NUCLEOTIDE SEQUENCE [LARGE SCALE GENOMIC DNA]</scope>
    <source>
        <strain evidence="10 11">DSM 25532</strain>
    </source>
</reference>
<evidence type="ECO:0000313" key="11">
    <source>
        <dbReference type="Proteomes" id="UP000253426"/>
    </source>
</evidence>
<dbReference type="InterPro" id="IPR038063">
    <property type="entry name" value="Transpep_catalytic_dom"/>
</dbReference>
<proteinExistence type="inferred from homology"/>
<keyword evidence="11" id="KW-1185">Reference proteome</keyword>
<evidence type="ECO:0000259" key="9">
    <source>
        <dbReference type="PROSITE" id="PS52029"/>
    </source>
</evidence>
<keyword evidence="8" id="KW-0732">Signal</keyword>
<keyword evidence="4 7" id="KW-0133">Cell shape</keyword>
<sequence>MRFLIITTMLAALLGSSPAMDMPSFHTRGSPTGKPTGDLKPGEYWWNPQVSPSGPVMVLVSIPHQMMHVYRNGILIGRSTVSTGTKGHSTPGGVFTILEKNKTHYSKTYDNAPMPNMQRLTWSGIAMHSGNLPGYPASHGCIRLPYDFSQQLFRITAKGGTVVVGDGKTPTPYLASNPGLMLAPKDFSPEMLRTQGANDYDWKPERSTSGPITIVVSGADKAVYVYRNGNPIGRAPVEIKSGGFLGSRKELGNHVFTMLEGATNKPSWWAPGRTARKWMRVTSSGAKLDVDDLGKRLRVNPEFATRLYDTIVPGTTVVVTDQPVVRGLVRSTKILER</sequence>
<dbReference type="SUPFAM" id="SSF141523">
    <property type="entry name" value="L,D-transpeptidase catalytic domain-like"/>
    <property type="match status" value="1"/>
</dbReference>
<dbReference type="PANTHER" id="PTHR30582:SF2">
    <property type="entry name" value="L,D-TRANSPEPTIDASE YCIB-RELATED"/>
    <property type="match status" value="1"/>
</dbReference>
<evidence type="ECO:0000256" key="6">
    <source>
        <dbReference type="ARBA" id="ARBA00023316"/>
    </source>
</evidence>
<evidence type="ECO:0000256" key="4">
    <source>
        <dbReference type="ARBA" id="ARBA00022960"/>
    </source>
</evidence>
<dbReference type="GO" id="GO:0016740">
    <property type="term" value="F:transferase activity"/>
    <property type="evidence" value="ECO:0007669"/>
    <property type="project" value="UniProtKB-KW"/>
</dbReference>
<dbReference type="InterPro" id="IPR005490">
    <property type="entry name" value="LD_TPept_cat_dom"/>
</dbReference>
<comment type="caution">
    <text evidence="10">The sequence shown here is derived from an EMBL/GenBank/DDBJ whole genome shotgun (WGS) entry which is preliminary data.</text>
</comment>
<dbReference type="PROSITE" id="PS52029">
    <property type="entry name" value="LD_TPASE"/>
    <property type="match status" value="1"/>
</dbReference>
<feature type="active site" description="Nucleophile" evidence="7">
    <location>
        <position position="141"/>
    </location>
</feature>
<feature type="domain" description="L,D-TPase catalytic" evidence="9">
    <location>
        <begin position="56"/>
        <end position="165"/>
    </location>
</feature>
<evidence type="ECO:0000313" key="10">
    <source>
        <dbReference type="EMBL" id="RBP38068.1"/>
    </source>
</evidence>
<evidence type="ECO:0000256" key="1">
    <source>
        <dbReference type="ARBA" id="ARBA00004752"/>
    </source>
</evidence>
<evidence type="ECO:0000256" key="8">
    <source>
        <dbReference type="SAM" id="SignalP"/>
    </source>
</evidence>
<dbReference type="GO" id="GO:0005576">
    <property type="term" value="C:extracellular region"/>
    <property type="evidence" value="ECO:0007669"/>
    <property type="project" value="TreeGrafter"/>
</dbReference>
<dbReference type="AlphaFoldDB" id="A0A366H8Y5"/>
<dbReference type="GO" id="GO:0071555">
    <property type="term" value="P:cell wall organization"/>
    <property type="evidence" value="ECO:0007669"/>
    <property type="project" value="UniProtKB-UniRule"/>
</dbReference>
<dbReference type="InterPro" id="IPR050979">
    <property type="entry name" value="LD-transpeptidase"/>
</dbReference>
<accession>A0A366H8Y5</accession>
<keyword evidence="5 7" id="KW-0573">Peptidoglycan synthesis</keyword>
<keyword evidence="3" id="KW-0808">Transferase</keyword>
<gene>
    <name evidence="10" type="ORF">DES53_11266</name>
</gene>
<dbReference type="Proteomes" id="UP000253426">
    <property type="component" value="Unassembled WGS sequence"/>
</dbReference>
<dbReference type="GO" id="GO:0008360">
    <property type="term" value="P:regulation of cell shape"/>
    <property type="evidence" value="ECO:0007669"/>
    <property type="project" value="UniProtKB-UniRule"/>
</dbReference>
<dbReference type="Gene3D" id="2.40.440.10">
    <property type="entry name" value="L,D-transpeptidase catalytic domain-like"/>
    <property type="match status" value="1"/>
</dbReference>
<feature type="signal peptide" evidence="8">
    <location>
        <begin position="1"/>
        <end position="21"/>
    </location>
</feature>
<dbReference type="GO" id="GO:0071972">
    <property type="term" value="F:peptidoglycan L,D-transpeptidase activity"/>
    <property type="evidence" value="ECO:0007669"/>
    <property type="project" value="TreeGrafter"/>
</dbReference>
<comment type="similarity">
    <text evidence="2">Belongs to the YkuD family.</text>
</comment>
<evidence type="ECO:0000256" key="2">
    <source>
        <dbReference type="ARBA" id="ARBA00005992"/>
    </source>
</evidence>
<dbReference type="EMBL" id="QNRR01000012">
    <property type="protein sequence ID" value="RBP38068.1"/>
    <property type="molecule type" value="Genomic_DNA"/>
</dbReference>
<evidence type="ECO:0000256" key="7">
    <source>
        <dbReference type="PROSITE-ProRule" id="PRU01373"/>
    </source>
</evidence>
<dbReference type="UniPathway" id="UPA00219"/>
<dbReference type="OrthoDB" id="189120at2"/>
<name>A0A366H8Y5_9BACT</name>
<dbReference type="CDD" id="cd16913">
    <property type="entry name" value="YkuD_like"/>
    <property type="match status" value="1"/>
</dbReference>
<dbReference type="GO" id="GO:0018104">
    <property type="term" value="P:peptidoglycan-protein cross-linking"/>
    <property type="evidence" value="ECO:0007669"/>
    <property type="project" value="TreeGrafter"/>
</dbReference>
<organism evidence="10 11">
    <name type="scientific">Roseimicrobium gellanilyticum</name>
    <dbReference type="NCBI Taxonomy" id="748857"/>
    <lineage>
        <taxon>Bacteria</taxon>
        <taxon>Pseudomonadati</taxon>
        <taxon>Verrucomicrobiota</taxon>
        <taxon>Verrucomicrobiia</taxon>
        <taxon>Verrucomicrobiales</taxon>
        <taxon>Verrucomicrobiaceae</taxon>
        <taxon>Roseimicrobium</taxon>
    </lineage>
</organism>
<dbReference type="NCBIfam" id="NF004785">
    <property type="entry name" value="PRK06132.1-2"/>
    <property type="match status" value="1"/>
</dbReference>
<feature type="chain" id="PRO_5016883132" evidence="8">
    <location>
        <begin position="22"/>
        <end position="337"/>
    </location>
</feature>